<dbReference type="CDD" id="cd06225">
    <property type="entry name" value="HAMP"/>
    <property type="match status" value="1"/>
</dbReference>
<keyword evidence="2" id="KW-1003">Cell membrane</keyword>
<dbReference type="SMART" id="SM00304">
    <property type="entry name" value="HAMP"/>
    <property type="match status" value="1"/>
</dbReference>
<evidence type="ECO:0000256" key="1">
    <source>
        <dbReference type="ARBA" id="ARBA00004651"/>
    </source>
</evidence>
<feature type="domain" description="HAMP" evidence="12">
    <location>
        <begin position="295"/>
        <end position="349"/>
    </location>
</feature>
<accession>A0A4P6P0H4</accession>
<dbReference type="Gene3D" id="1.10.287.950">
    <property type="entry name" value="Methyl-accepting chemotaxis protein"/>
    <property type="match status" value="1"/>
</dbReference>
<keyword evidence="7 9" id="KW-0807">Transducer</keyword>
<dbReference type="CDD" id="cd11386">
    <property type="entry name" value="MCP_signal"/>
    <property type="match status" value="1"/>
</dbReference>
<dbReference type="CDD" id="cd12912">
    <property type="entry name" value="PDC2_MCP_like"/>
    <property type="match status" value="1"/>
</dbReference>
<dbReference type="PANTHER" id="PTHR32089">
    <property type="entry name" value="METHYL-ACCEPTING CHEMOTAXIS PROTEIN MCPB"/>
    <property type="match status" value="1"/>
</dbReference>
<evidence type="ECO:0000256" key="7">
    <source>
        <dbReference type="ARBA" id="ARBA00023224"/>
    </source>
</evidence>
<dbReference type="InterPro" id="IPR029151">
    <property type="entry name" value="Sensor-like_sf"/>
</dbReference>
<dbReference type="GO" id="GO:0007165">
    <property type="term" value="P:signal transduction"/>
    <property type="evidence" value="ECO:0007669"/>
    <property type="project" value="UniProtKB-KW"/>
</dbReference>
<dbReference type="EMBL" id="CP034759">
    <property type="protein sequence ID" value="QBG34373.1"/>
    <property type="molecule type" value="Genomic_DNA"/>
</dbReference>
<evidence type="ECO:0000256" key="2">
    <source>
        <dbReference type="ARBA" id="ARBA00022475"/>
    </source>
</evidence>
<dbReference type="FunFam" id="1.10.287.950:FF:000001">
    <property type="entry name" value="Methyl-accepting chemotaxis sensory transducer"/>
    <property type="match status" value="1"/>
</dbReference>
<evidence type="ECO:0000259" key="11">
    <source>
        <dbReference type="PROSITE" id="PS50111"/>
    </source>
</evidence>
<name>A0A4P6P0H4_9GAMM</name>
<dbReference type="SUPFAM" id="SSF58104">
    <property type="entry name" value="Methyl-accepting chemotaxis protein (MCP) signaling domain"/>
    <property type="match status" value="1"/>
</dbReference>
<protein>
    <submittedName>
        <fullName evidence="13">Methyl-accepting chemotaxis protein</fullName>
    </submittedName>
</protein>
<evidence type="ECO:0000313" key="14">
    <source>
        <dbReference type="Proteomes" id="UP000290244"/>
    </source>
</evidence>
<dbReference type="Proteomes" id="UP000290244">
    <property type="component" value="Chromosome"/>
</dbReference>
<organism evidence="13 14">
    <name type="scientific">Litorilituus sediminis</name>
    <dbReference type="NCBI Taxonomy" id="718192"/>
    <lineage>
        <taxon>Bacteria</taxon>
        <taxon>Pseudomonadati</taxon>
        <taxon>Pseudomonadota</taxon>
        <taxon>Gammaproteobacteria</taxon>
        <taxon>Alteromonadales</taxon>
        <taxon>Colwelliaceae</taxon>
        <taxon>Litorilituus</taxon>
    </lineage>
</organism>
<dbReference type="PANTHER" id="PTHR32089:SF117">
    <property type="entry name" value="METHYL ACCEPTING SENSORY TRANSDUCER WITH CACHE_1 SMALL MOLECULE BINDING DOMAIN"/>
    <property type="match status" value="1"/>
</dbReference>
<dbReference type="AlphaFoldDB" id="A0A4P6P0H4"/>
<dbReference type="InterPro" id="IPR004089">
    <property type="entry name" value="MCPsignal_dom"/>
</dbReference>
<dbReference type="PROSITE" id="PS50885">
    <property type="entry name" value="HAMP"/>
    <property type="match status" value="1"/>
</dbReference>
<gene>
    <name evidence="13" type="ORF">EMK97_00775</name>
</gene>
<dbReference type="SMART" id="SM00283">
    <property type="entry name" value="MA"/>
    <property type="match status" value="1"/>
</dbReference>
<evidence type="ECO:0000256" key="5">
    <source>
        <dbReference type="ARBA" id="ARBA00022989"/>
    </source>
</evidence>
<evidence type="ECO:0000313" key="13">
    <source>
        <dbReference type="EMBL" id="QBG34373.1"/>
    </source>
</evidence>
<keyword evidence="3" id="KW-0145">Chemotaxis</keyword>
<dbReference type="SUPFAM" id="SSF103190">
    <property type="entry name" value="Sensory domain-like"/>
    <property type="match status" value="1"/>
</dbReference>
<evidence type="ECO:0000256" key="10">
    <source>
        <dbReference type="SAM" id="Phobius"/>
    </source>
</evidence>
<keyword evidence="6 10" id="KW-0472">Membrane</keyword>
<feature type="transmembrane region" description="Helical" evidence="10">
    <location>
        <begin position="7"/>
        <end position="30"/>
    </location>
</feature>
<keyword evidence="14" id="KW-1185">Reference proteome</keyword>
<dbReference type="InterPro" id="IPR003660">
    <property type="entry name" value="HAMP_dom"/>
</dbReference>
<evidence type="ECO:0000256" key="9">
    <source>
        <dbReference type="PROSITE-ProRule" id="PRU00284"/>
    </source>
</evidence>
<reference evidence="13 14" key="1">
    <citation type="submission" date="2018-12" db="EMBL/GenBank/DDBJ databases">
        <title>Complete genome of Litorilituus sediminis.</title>
        <authorList>
            <person name="Liu A."/>
            <person name="Rong J."/>
        </authorList>
    </citation>
    <scope>NUCLEOTIDE SEQUENCE [LARGE SCALE GENOMIC DNA]</scope>
    <source>
        <strain evidence="13 14">JCM 17549</strain>
    </source>
</reference>
<evidence type="ECO:0000256" key="4">
    <source>
        <dbReference type="ARBA" id="ARBA00022692"/>
    </source>
</evidence>
<comment type="subcellular location">
    <subcellularLocation>
        <location evidence="1">Cell membrane</location>
        <topology evidence="1">Multi-pass membrane protein</topology>
    </subcellularLocation>
</comment>
<evidence type="ECO:0000256" key="6">
    <source>
        <dbReference type="ARBA" id="ARBA00023136"/>
    </source>
</evidence>
<dbReference type="PROSITE" id="PS50111">
    <property type="entry name" value="CHEMOTAXIS_TRANSDUC_2"/>
    <property type="match status" value="1"/>
</dbReference>
<dbReference type="GO" id="GO:0006935">
    <property type="term" value="P:chemotaxis"/>
    <property type="evidence" value="ECO:0007669"/>
    <property type="project" value="UniProtKB-KW"/>
</dbReference>
<dbReference type="InterPro" id="IPR033479">
    <property type="entry name" value="dCache_1"/>
</dbReference>
<sequence>MKIRTKFSVASGIVIFIVISLLSFSTYLLVDTTLEEKTQAYVQDNSSLLAQNISSWLAGKTAQIELVKSNIEREYSPESFQNSLEISALKTDFLLVFGTLDNETGLRSNNPDRQNPKNVDFRQRPWYALAKQKNATIYTAPYIDAATNELLLSVVTPVYDQGTFKGVLGGDLSLDVIAKSVNTINFNDTGFAFITDSSGKIITHPDAKLNGKSTQDIYQQSPNKTGKIIRFSHQGIDQLIYFYPLPNTSGVDWYLTVLLDKDKVYESLSALTLRTILFAIFSIALCIFILRKLAKQLLLPLDDLEAAIKEIASGGGDLTQRLSIKSDDECGAVASNFNSFLESLQKLVKDIKHKAALVVEKSDSAKELSTQSSQQLIEQVGLVDSLATAMNEMSATSTDIAASAQDAASSITSVNDRAEEGRSVFSQTSLDVSELSESISTSQQLSNQLAEYSQNIEQILSVINGVAEQTNLLALNAAIEAARAGEQGRGFAVVADEVRTLASRTQESTTEIKAMIEQIQHFSNKVQTAMNESKNKAESCVQHTESANEMLSEISGAVKDIMDRNIQIATAIEEQSVVIEEINKNTLHINDISIQVGDFSKQQFNTNEQLVEEVNQQQIYLEKFVV</sequence>
<evidence type="ECO:0000259" key="12">
    <source>
        <dbReference type="PROSITE" id="PS50885"/>
    </source>
</evidence>
<dbReference type="Pfam" id="PF00672">
    <property type="entry name" value="HAMP"/>
    <property type="match status" value="1"/>
</dbReference>
<dbReference type="Pfam" id="PF00015">
    <property type="entry name" value="MCPsignal"/>
    <property type="match status" value="1"/>
</dbReference>
<dbReference type="OrthoDB" id="2489132at2"/>
<dbReference type="KEGG" id="lsd:EMK97_00775"/>
<dbReference type="RefSeq" id="WP_130598519.1">
    <property type="nucleotide sequence ID" value="NZ_CP034759.1"/>
</dbReference>
<proteinExistence type="inferred from homology"/>
<dbReference type="GO" id="GO:0005886">
    <property type="term" value="C:plasma membrane"/>
    <property type="evidence" value="ECO:0007669"/>
    <property type="project" value="UniProtKB-SubCell"/>
</dbReference>
<keyword evidence="5 10" id="KW-1133">Transmembrane helix</keyword>
<dbReference type="Gene3D" id="3.30.450.20">
    <property type="entry name" value="PAS domain"/>
    <property type="match status" value="2"/>
</dbReference>
<keyword evidence="4 10" id="KW-0812">Transmembrane</keyword>
<dbReference type="CDD" id="cd12913">
    <property type="entry name" value="PDC1_MCP_like"/>
    <property type="match status" value="1"/>
</dbReference>
<comment type="similarity">
    <text evidence="8">Belongs to the methyl-accepting chemotaxis (MCP) protein family.</text>
</comment>
<feature type="domain" description="Methyl-accepting transducer" evidence="11">
    <location>
        <begin position="354"/>
        <end position="590"/>
    </location>
</feature>
<evidence type="ECO:0000256" key="3">
    <source>
        <dbReference type="ARBA" id="ARBA00022500"/>
    </source>
</evidence>
<dbReference type="Pfam" id="PF02743">
    <property type="entry name" value="dCache_1"/>
    <property type="match status" value="1"/>
</dbReference>
<evidence type="ECO:0000256" key="8">
    <source>
        <dbReference type="ARBA" id="ARBA00029447"/>
    </source>
</evidence>